<reference evidence="7 8" key="2">
    <citation type="submission" date="2014-05" db="EMBL/GenBank/DDBJ databases">
        <title>Genome sequence of the 3-chlorobenzoate degrading bacterium Pseudomonas knackmussii B13 shows multiple evidence for horizontal gene transfer.</title>
        <authorList>
            <person name="Miyazaki R."/>
            <person name="Bertelli C."/>
            <person name="Falquet L."/>
            <person name="Robinson-Rechavi M."/>
            <person name="Gharib W."/>
            <person name="Roy S."/>
            <person name="Van der Meer J.R."/>
        </authorList>
    </citation>
    <scope>NUCLEOTIDE SEQUENCE [LARGE SCALE GENOMIC DNA]</scope>
    <source>
        <strain evidence="7 8">B13</strain>
    </source>
</reference>
<sequence length="620" mass="70714">MSRRDIVVPLCLKYTNEATCTAPWFVADSEYPQMQARYKPLVNGEEAFAAVHLAIAKAKQSVDIICWGFQPSMYFVRDRRYHDDPDALSELCIGELLERKAKQGVKVRVLGWRMFWNFAGLAGEANLPGNAPYFWDATMQSATPEQHDFDHRWFSEYAVADDEAAGLAAAHRPLFVGRDFDGDERERIEGHLREHSVDKALSDSSIWTMANSATHHQKMVLVDYELPADTVGFVMGHNMLDEYWDTDNHTALRRGRTDKPAPNRGPRGFTPRQDISCRVTGPILEYLHRNFAQAWQKETGETLPALHSDLHESAKHFPFRGGNQDDGTALMAQLLRTQAQVGVRDIEKLYLQTVNNTTQFVYVENQYFRWPPFAEALKKTVDAQMRMGRKPEEHGNVHLFVVTNDTDEGMGKGTVNTQRMLECLGRADTIPEVTKQMLIDEAKQAAPPKPRPDGPKDFYGKWQLAEWEARYGEEIKAIEQSTVHSQDIPGLKVHVCSLVAPDSPPGKPWMPVYIHSKLMIVNDVFTTHGSANLNTRSMEVDSELNIAHEWASVTQALRRRLWELHTGKKGAQDRPEEAFRAWQEIIKENKKRRESKSKKEEPFASLVEFHYGKATLWNLD</sequence>
<dbReference type="HOGENOM" id="CLU_013419_1_0_6"/>
<evidence type="ECO:0000259" key="6">
    <source>
        <dbReference type="PROSITE" id="PS50035"/>
    </source>
</evidence>
<dbReference type="KEGG" id="pkc:PKB_2673"/>
<keyword evidence="3" id="KW-0378">Hydrolase</keyword>
<feature type="domain" description="PLD phosphodiesterase" evidence="6">
    <location>
        <begin position="510"/>
        <end position="537"/>
    </location>
</feature>
<dbReference type="EMBL" id="HG322950">
    <property type="protein sequence ID" value="CDF84020.1"/>
    <property type="molecule type" value="Genomic_DNA"/>
</dbReference>
<feature type="region of interest" description="Disordered" evidence="5">
    <location>
        <begin position="252"/>
        <end position="272"/>
    </location>
</feature>
<evidence type="ECO:0000256" key="4">
    <source>
        <dbReference type="ARBA" id="ARBA00023098"/>
    </source>
</evidence>
<evidence type="ECO:0000313" key="8">
    <source>
        <dbReference type="Proteomes" id="UP000025241"/>
    </source>
</evidence>
<dbReference type="STRING" id="1301098.PKB_2673"/>
<name>A0A024HG62_PSEKB</name>
<feature type="domain" description="PLD phosphodiesterase" evidence="6">
    <location>
        <begin position="211"/>
        <end position="243"/>
    </location>
</feature>
<dbReference type="SMART" id="SM00155">
    <property type="entry name" value="PLDc"/>
    <property type="match status" value="2"/>
</dbReference>
<dbReference type="PATRIC" id="fig|1301098.3.peg.2682"/>
<comment type="catalytic activity">
    <reaction evidence="1">
        <text>a 1,2-diacyl-sn-glycero-3-phosphocholine + H2O = a 1,2-diacyl-sn-glycero-3-phosphate + choline + H(+)</text>
        <dbReference type="Rhea" id="RHEA:14445"/>
        <dbReference type="ChEBI" id="CHEBI:15354"/>
        <dbReference type="ChEBI" id="CHEBI:15377"/>
        <dbReference type="ChEBI" id="CHEBI:15378"/>
        <dbReference type="ChEBI" id="CHEBI:57643"/>
        <dbReference type="ChEBI" id="CHEBI:58608"/>
        <dbReference type="EC" id="3.1.4.4"/>
    </reaction>
</comment>
<dbReference type="RefSeq" id="WP_043252355.1">
    <property type="nucleotide sequence ID" value="NZ_HG322950.1"/>
</dbReference>
<dbReference type="eggNOG" id="COG1502">
    <property type="taxonomic scope" value="Bacteria"/>
</dbReference>
<evidence type="ECO:0000256" key="1">
    <source>
        <dbReference type="ARBA" id="ARBA00000798"/>
    </source>
</evidence>
<keyword evidence="8" id="KW-1185">Reference proteome</keyword>
<evidence type="ECO:0000256" key="2">
    <source>
        <dbReference type="ARBA" id="ARBA00022737"/>
    </source>
</evidence>
<keyword evidence="2" id="KW-0677">Repeat</keyword>
<dbReference type="PANTHER" id="PTHR18896">
    <property type="entry name" value="PHOSPHOLIPASE D"/>
    <property type="match status" value="1"/>
</dbReference>
<evidence type="ECO:0000256" key="5">
    <source>
        <dbReference type="SAM" id="MobiDB-lite"/>
    </source>
</evidence>
<dbReference type="GO" id="GO:0009395">
    <property type="term" value="P:phospholipid catabolic process"/>
    <property type="evidence" value="ECO:0007669"/>
    <property type="project" value="TreeGrafter"/>
</dbReference>
<organism evidence="7 8">
    <name type="scientific">Pseudomonas knackmussii (strain DSM 6978 / CCUG 54928 / LMG 23759 / B13)</name>
    <dbReference type="NCBI Taxonomy" id="1301098"/>
    <lineage>
        <taxon>Bacteria</taxon>
        <taxon>Pseudomonadati</taxon>
        <taxon>Pseudomonadota</taxon>
        <taxon>Gammaproteobacteria</taxon>
        <taxon>Pseudomonadales</taxon>
        <taxon>Pseudomonadaceae</taxon>
        <taxon>Pseudomonas</taxon>
    </lineage>
</organism>
<proteinExistence type="predicted"/>
<dbReference type="InterPro" id="IPR001736">
    <property type="entry name" value="PLipase_D/transphosphatidylase"/>
</dbReference>
<evidence type="ECO:0000256" key="3">
    <source>
        <dbReference type="ARBA" id="ARBA00022801"/>
    </source>
</evidence>
<keyword evidence="4" id="KW-0443">Lipid metabolism</keyword>
<dbReference type="GO" id="GO:0004630">
    <property type="term" value="F:phospholipase D activity"/>
    <property type="evidence" value="ECO:0007669"/>
    <property type="project" value="UniProtKB-EC"/>
</dbReference>
<dbReference type="OrthoDB" id="8828485at2"/>
<dbReference type="Gene3D" id="3.30.870.10">
    <property type="entry name" value="Endonuclease Chain A"/>
    <property type="match status" value="2"/>
</dbReference>
<protein>
    <recommendedName>
        <fullName evidence="6">PLD phosphodiesterase domain-containing protein</fullName>
    </recommendedName>
</protein>
<dbReference type="Proteomes" id="UP000025241">
    <property type="component" value="Chromosome I"/>
</dbReference>
<gene>
    <name evidence="7" type="ORF">PKB_2673</name>
</gene>
<dbReference type="SUPFAM" id="SSF56024">
    <property type="entry name" value="Phospholipase D/nuclease"/>
    <property type="match status" value="2"/>
</dbReference>
<dbReference type="PANTHER" id="PTHR18896:SF76">
    <property type="entry name" value="PHOSPHOLIPASE"/>
    <property type="match status" value="1"/>
</dbReference>
<dbReference type="AlphaFoldDB" id="A0A024HG62"/>
<dbReference type="PROSITE" id="PS50035">
    <property type="entry name" value="PLD"/>
    <property type="match status" value="2"/>
</dbReference>
<dbReference type="InterPro" id="IPR015679">
    <property type="entry name" value="PLipase_D_fam"/>
</dbReference>
<accession>A0A024HG62</accession>
<feature type="compositionally biased region" description="Basic and acidic residues" evidence="5">
    <location>
        <begin position="252"/>
        <end position="261"/>
    </location>
</feature>
<reference evidence="7 8" key="1">
    <citation type="submission" date="2013-03" db="EMBL/GenBank/DDBJ databases">
        <authorList>
            <person name="Linke B."/>
        </authorList>
    </citation>
    <scope>NUCLEOTIDE SEQUENCE [LARGE SCALE GENOMIC DNA]</scope>
    <source>
        <strain evidence="7 8">B13</strain>
    </source>
</reference>
<evidence type="ECO:0000313" key="7">
    <source>
        <dbReference type="EMBL" id="CDF84020.1"/>
    </source>
</evidence>